<evidence type="ECO:0000256" key="4">
    <source>
        <dbReference type="PROSITE-ProRule" id="PRU00284"/>
    </source>
</evidence>
<dbReference type="PANTHER" id="PTHR43531">
    <property type="entry name" value="PROTEIN ICFG"/>
    <property type="match status" value="1"/>
</dbReference>
<dbReference type="Gene3D" id="6.10.340.10">
    <property type="match status" value="1"/>
</dbReference>
<dbReference type="EMBL" id="CP123384">
    <property type="protein sequence ID" value="XCC93862.1"/>
    <property type="molecule type" value="Genomic_DNA"/>
</dbReference>
<feature type="domain" description="HAMP" evidence="6">
    <location>
        <begin position="434"/>
        <end position="486"/>
    </location>
</feature>
<protein>
    <submittedName>
        <fullName evidence="7">Methyl-accepting chemotaxis protein</fullName>
    </submittedName>
</protein>
<dbReference type="GO" id="GO:0016020">
    <property type="term" value="C:membrane"/>
    <property type="evidence" value="ECO:0007669"/>
    <property type="project" value="UniProtKB-SubCell"/>
</dbReference>
<dbReference type="PROSITE" id="PS50885">
    <property type="entry name" value="HAMP"/>
    <property type="match status" value="2"/>
</dbReference>
<feature type="domain" description="Methyl-accepting transducer" evidence="5">
    <location>
        <begin position="491"/>
        <end position="720"/>
    </location>
</feature>
<evidence type="ECO:0000256" key="2">
    <source>
        <dbReference type="ARBA" id="ARBA00022500"/>
    </source>
</evidence>
<evidence type="ECO:0000259" key="5">
    <source>
        <dbReference type="PROSITE" id="PS50111"/>
    </source>
</evidence>
<dbReference type="Pfam" id="PF00015">
    <property type="entry name" value="MCPsignal"/>
    <property type="match status" value="1"/>
</dbReference>
<dbReference type="CDD" id="cd11386">
    <property type="entry name" value="MCP_signal"/>
    <property type="match status" value="1"/>
</dbReference>
<dbReference type="InterPro" id="IPR051310">
    <property type="entry name" value="MCP_chemotaxis"/>
</dbReference>
<dbReference type="SUPFAM" id="SSF158472">
    <property type="entry name" value="HAMP domain-like"/>
    <property type="match status" value="1"/>
</dbReference>
<comment type="similarity">
    <text evidence="3">Belongs to the methyl-accepting chemotaxis (MCP) protein family.</text>
</comment>
<organism evidence="7">
    <name type="scientific">Alloyangia sp. H15</name>
    <dbReference type="NCBI Taxonomy" id="3029062"/>
    <lineage>
        <taxon>Bacteria</taxon>
        <taxon>Pseudomonadati</taxon>
        <taxon>Pseudomonadota</taxon>
        <taxon>Alphaproteobacteria</taxon>
        <taxon>Rhodobacterales</taxon>
        <taxon>Roseobacteraceae</taxon>
        <taxon>Alloyangia</taxon>
    </lineage>
</organism>
<name>A0AAU8AFY7_9RHOB</name>
<evidence type="ECO:0000259" key="6">
    <source>
        <dbReference type="PROSITE" id="PS50885"/>
    </source>
</evidence>
<gene>
    <name evidence="7" type="ORF">PVT71_01260</name>
</gene>
<proteinExistence type="inferred from homology"/>
<evidence type="ECO:0000313" key="7">
    <source>
        <dbReference type="EMBL" id="XCC93862.1"/>
    </source>
</evidence>
<dbReference type="GO" id="GO:0006935">
    <property type="term" value="P:chemotaxis"/>
    <property type="evidence" value="ECO:0007669"/>
    <property type="project" value="UniProtKB-KW"/>
</dbReference>
<reference evidence="7" key="1">
    <citation type="submission" date="2023-02" db="EMBL/GenBank/DDBJ databases">
        <title>Description and genomic characterization of Salipiger bruguierae sp. nov., isolated from the sediment of mangrove plant Bruguiera sexangula.</title>
        <authorList>
            <person name="Long M."/>
        </authorList>
    </citation>
    <scope>NUCLEOTIDE SEQUENCE</scope>
    <source>
        <strain evidence="7">H15</strain>
    </source>
</reference>
<dbReference type="GO" id="GO:0007165">
    <property type="term" value="P:signal transduction"/>
    <property type="evidence" value="ECO:0007669"/>
    <property type="project" value="UniProtKB-KW"/>
</dbReference>
<evidence type="ECO:0000256" key="3">
    <source>
        <dbReference type="ARBA" id="ARBA00029447"/>
    </source>
</evidence>
<comment type="subcellular location">
    <subcellularLocation>
        <location evidence="1">Membrane</location>
    </subcellularLocation>
</comment>
<dbReference type="FunFam" id="1.10.287.950:FF:000001">
    <property type="entry name" value="Methyl-accepting chemotaxis sensory transducer"/>
    <property type="match status" value="1"/>
</dbReference>
<keyword evidence="2" id="KW-0145">Chemotaxis</keyword>
<keyword evidence="4" id="KW-0807">Transducer</keyword>
<dbReference type="PANTHER" id="PTHR43531:SF11">
    <property type="entry name" value="METHYL-ACCEPTING CHEMOTAXIS PROTEIN 3"/>
    <property type="match status" value="1"/>
</dbReference>
<dbReference type="SMART" id="SM00304">
    <property type="entry name" value="HAMP"/>
    <property type="match status" value="2"/>
</dbReference>
<feature type="domain" description="HAMP" evidence="6">
    <location>
        <begin position="367"/>
        <end position="420"/>
    </location>
</feature>
<dbReference type="InterPro" id="IPR004089">
    <property type="entry name" value="MCPsignal_dom"/>
</dbReference>
<dbReference type="Pfam" id="PF00672">
    <property type="entry name" value="HAMP"/>
    <property type="match status" value="2"/>
</dbReference>
<dbReference type="InterPro" id="IPR003660">
    <property type="entry name" value="HAMP_dom"/>
</dbReference>
<sequence length="759" mass="78908">MPRLRSLSVSLKLPALIIVIALGCLGVAGAVAYKASLAQLMQEVSLRLSMLDETRAALIEDWGARMRTALSEEAAEPSMIEAVSRLLVGYRGLGSEANAHLRSGYVDGNPNPADQRAELLAAPDGTAYARFHALYHPAMRARVKAIGLRDLLIVSAAGDVLYSVRKEGNFATNVAAAPGSLGTAVRAALAEGAEFGFGDFATDPEAGGAAAAYLAAPLHDASGAVVAALVFEPDGREIARIAEMRSGRTDSTRLAVIAPDLTLRSARGLDGTPEALGTPLPLGSALDAVLAGAADGESGMARITLPSGTEVAAAFQPVSFAGQRWLLLAAEPSEVIAAGPRALLAQLARATAAALVVALLLAWLAARNLAQPLRRIAAAVGKVAAGDYESEIPAQARGDEIGRISRALDALRGDLRRNRDALDAGASARAAMLAAQTDVVEALQSALARLAGGDLGSVISRRFPDEYEQLRSDFNRATDRLHQAMIDVSQSAEAIGQDVDHIAQASEELGQRTERQAATVEQTAAALDELTASVSEAAKNAAEVDTLVGKAREDARTSGEVVRETIEAIGVIEASFQQISGNIKVIDDIAFQTNLLALNAGVEAARAGEAGLGFAVVASEVRLLAQRCSEAAREINIQITDSSEHVQNGVRLAGRTGGALKEIIAAIRIIAERVTAIAESAREQSTGLSELNSAVSELDMTTQKNAAMFEETSAASADLRRAALGLRQHVGRFTLGSGAESWEGAEAAELPPAPRSAPA</sequence>
<dbReference type="Gene3D" id="1.10.287.950">
    <property type="entry name" value="Methyl-accepting chemotaxis protein"/>
    <property type="match status" value="1"/>
</dbReference>
<dbReference type="SUPFAM" id="SSF58104">
    <property type="entry name" value="Methyl-accepting chemotaxis protein (MCP) signaling domain"/>
    <property type="match status" value="1"/>
</dbReference>
<evidence type="ECO:0000256" key="1">
    <source>
        <dbReference type="ARBA" id="ARBA00004370"/>
    </source>
</evidence>
<dbReference type="AlphaFoldDB" id="A0AAU8AFY7"/>
<dbReference type="RefSeq" id="WP_353472683.1">
    <property type="nucleotide sequence ID" value="NZ_CP123384.1"/>
</dbReference>
<dbReference type="PROSITE" id="PS51257">
    <property type="entry name" value="PROKAR_LIPOPROTEIN"/>
    <property type="match status" value="1"/>
</dbReference>
<dbReference type="SMART" id="SM00283">
    <property type="entry name" value="MA"/>
    <property type="match status" value="1"/>
</dbReference>
<dbReference type="PROSITE" id="PS50111">
    <property type="entry name" value="CHEMOTAXIS_TRANSDUC_2"/>
    <property type="match status" value="1"/>
</dbReference>
<accession>A0AAU8AFY7</accession>